<dbReference type="AlphaFoldDB" id="A0A1X0QID8"/>
<dbReference type="GO" id="GO:0000028">
    <property type="term" value="P:ribosomal small subunit assembly"/>
    <property type="evidence" value="ECO:0007669"/>
    <property type="project" value="TreeGrafter"/>
</dbReference>
<dbReference type="GO" id="GO:0034388">
    <property type="term" value="C:Pwp2p-containing subcomplex of 90S preribosome"/>
    <property type="evidence" value="ECO:0007669"/>
    <property type="project" value="TreeGrafter"/>
</dbReference>
<dbReference type="PANTHER" id="PTHR19858">
    <property type="entry name" value="WD40 REPEAT PROTEIN"/>
    <property type="match status" value="1"/>
</dbReference>
<proteinExistence type="predicted"/>
<dbReference type="InterPro" id="IPR011047">
    <property type="entry name" value="Quinoprotein_ADH-like_sf"/>
</dbReference>
<sequence length="734" mass="85342">MTFSYLNSIPIQSNSDLNDIYLNDDKEVYFVSNGSLFSYLNKLREVDSCESDIVKFRFYNDNAVLVSESRIYFNFGSLKRMTTAFDLCENLFALGTKDDFTLEVWSIPDQYKFTLFDRVLKINKHTSTINCVKIYQNFILSSGLDRSIFLTDINTGNSNLIWKSKDLPVYVNFINKEIESSELKIVQTEKEKVDFKLIENKKKYINCLDIDDLECVVVTEKSIIKIKKVFNRKNKDENIKFLNFKGKIICADCNKNRIVVVLQQDISSELILFNNDLEELYRGLLSESPFNISLNDYSVALKFKNKISVFDVQAEALKNIPLPVINDIDVKNNVVGTACNDNYLRLYSIDSNNRISFKEYFDQNFKGNSVSVKLFKNSAVMVSDKFYVSLFNVDDGNCYRSYNLPIESDESILSVELSEDGIYGFFVTKNRIINVELKKANIVNSIVVSNLIKAICYRDNMYYVNLENELFKWNPFSDTLNTIQITKMVKDLYIEEGLIGVMLTKEIEFYNLNLKFNSSLPIINKKEIKSIKEVKEGFDKFSFNDKNIIIARDKLISIDRKTFKRKVFYEFTGDTKIIKMIATIDMIFVISNKGISIFKKSENLILPVNINIESNPDFIKTALSNKEYLKALLGSLRLGEEDLIVRVLRECDNLEIYKVMDETYTIALCKFLVNYIEKYNSDEIFIFKIVDVLVKFKRECINEFKDLKCDLNEKYKIIRDTYFMLKSLVKKNGI</sequence>
<dbReference type="InterPro" id="IPR027145">
    <property type="entry name" value="PWP2"/>
</dbReference>
<gene>
    <name evidence="1" type="ORF">A0H76_847</name>
</gene>
<name>A0A1X0QID8_9MICR</name>
<dbReference type="GO" id="GO:0032040">
    <property type="term" value="C:small-subunit processome"/>
    <property type="evidence" value="ECO:0007669"/>
    <property type="project" value="TreeGrafter"/>
</dbReference>
<dbReference type="PANTHER" id="PTHR19858:SF0">
    <property type="entry name" value="PERIODIC TRYPTOPHAN PROTEIN 2 HOMOLOG"/>
    <property type="match status" value="1"/>
</dbReference>
<dbReference type="VEuPathDB" id="MicrosporidiaDB:HERIO_1161"/>
<dbReference type="Proteomes" id="UP000192501">
    <property type="component" value="Unassembled WGS sequence"/>
</dbReference>
<evidence type="ECO:0000313" key="1">
    <source>
        <dbReference type="EMBL" id="ORD99434.1"/>
    </source>
</evidence>
<dbReference type="Gene3D" id="2.130.10.10">
    <property type="entry name" value="YVTN repeat-like/Quinoprotein amine dehydrogenase"/>
    <property type="match status" value="1"/>
</dbReference>
<dbReference type="InterPro" id="IPR015943">
    <property type="entry name" value="WD40/YVTN_repeat-like_dom_sf"/>
</dbReference>
<dbReference type="GO" id="GO:0000462">
    <property type="term" value="P:maturation of SSU-rRNA from tricistronic rRNA transcript (SSU-rRNA, 5.8S rRNA, LSU-rRNA)"/>
    <property type="evidence" value="ECO:0007669"/>
    <property type="project" value="TreeGrafter"/>
</dbReference>
<organism evidence="1 2">
    <name type="scientific">Hepatospora eriocheir</name>
    <dbReference type="NCBI Taxonomy" id="1081669"/>
    <lineage>
        <taxon>Eukaryota</taxon>
        <taxon>Fungi</taxon>
        <taxon>Fungi incertae sedis</taxon>
        <taxon>Microsporidia</taxon>
        <taxon>Hepatosporidae</taxon>
        <taxon>Hepatospora</taxon>
    </lineage>
</organism>
<comment type="caution">
    <text evidence="1">The sequence shown here is derived from an EMBL/GenBank/DDBJ whole genome shotgun (WGS) entry which is preliminary data.</text>
</comment>
<protein>
    <submittedName>
        <fullName evidence="1">Uncharacterized protein</fullName>
    </submittedName>
</protein>
<accession>A0A1X0QID8</accession>
<dbReference type="SUPFAM" id="SSF50998">
    <property type="entry name" value="Quinoprotein alcohol dehydrogenase-like"/>
    <property type="match status" value="1"/>
</dbReference>
<evidence type="ECO:0000313" key="2">
    <source>
        <dbReference type="Proteomes" id="UP000192501"/>
    </source>
</evidence>
<reference evidence="1 2" key="1">
    <citation type="journal article" date="2017" name="Environ. Microbiol.">
        <title>Decay of the glycolytic pathway and adaptation to intranuclear parasitism within Enterocytozoonidae microsporidia.</title>
        <authorList>
            <person name="Wiredu Boakye D."/>
            <person name="Jaroenlak P."/>
            <person name="Prachumwat A."/>
            <person name="Williams T.A."/>
            <person name="Bateman K.S."/>
            <person name="Itsathitphaisarn O."/>
            <person name="Sritunyalucksana K."/>
            <person name="Paszkiewicz K.H."/>
            <person name="Moore K.A."/>
            <person name="Stentiford G.D."/>
            <person name="Williams B.A."/>
        </authorList>
    </citation>
    <scope>NUCLEOTIDE SEQUENCE [LARGE SCALE GENOMIC DNA]</scope>
    <source>
        <strain evidence="2">canceri</strain>
    </source>
</reference>
<dbReference type="EMBL" id="LTAI01000195">
    <property type="protein sequence ID" value="ORD99434.1"/>
    <property type="molecule type" value="Genomic_DNA"/>
</dbReference>
<dbReference type="VEuPathDB" id="MicrosporidiaDB:A0H76_847"/>